<dbReference type="Pfam" id="PF22262">
    <property type="entry name" value="DUF6950"/>
    <property type="match status" value="1"/>
</dbReference>
<accession>A0ABW4S884</accession>
<dbReference type="InterPro" id="IPR053802">
    <property type="entry name" value="DUF6950"/>
</dbReference>
<dbReference type="Proteomes" id="UP001597353">
    <property type="component" value="Unassembled WGS sequence"/>
</dbReference>
<reference evidence="3" key="1">
    <citation type="journal article" date="2019" name="Int. J. Syst. Evol. Microbiol.">
        <title>The Global Catalogue of Microorganisms (GCM) 10K type strain sequencing project: providing services to taxonomists for standard genome sequencing and annotation.</title>
        <authorList>
            <consortium name="The Broad Institute Genomics Platform"/>
            <consortium name="The Broad Institute Genome Sequencing Center for Infectious Disease"/>
            <person name="Wu L."/>
            <person name="Ma J."/>
        </authorList>
    </citation>
    <scope>NUCLEOTIDE SEQUENCE [LARGE SCALE GENOMIC DNA]</scope>
    <source>
        <strain evidence="3">CGMCC 4.7242</strain>
    </source>
</reference>
<keyword evidence="3" id="KW-1185">Reference proteome</keyword>
<dbReference type="EMBL" id="JBHUGH010000013">
    <property type="protein sequence ID" value="MFD1913795.1"/>
    <property type="molecule type" value="Genomic_DNA"/>
</dbReference>
<organism evidence="2 3">
    <name type="scientific">Halodurantibacterium flavum</name>
    <dbReference type="NCBI Taxonomy" id="1382802"/>
    <lineage>
        <taxon>Bacteria</taxon>
        <taxon>Pseudomonadati</taxon>
        <taxon>Pseudomonadota</taxon>
        <taxon>Alphaproteobacteria</taxon>
        <taxon>Rhodobacterales</taxon>
        <taxon>Paracoccaceae</taxon>
        <taxon>Halodurantibacterium</taxon>
    </lineage>
</organism>
<dbReference type="RefSeq" id="WP_390264258.1">
    <property type="nucleotide sequence ID" value="NZ_JBHUGH010000013.1"/>
</dbReference>
<feature type="domain" description="DUF6950" evidence="1">
    <location>
        <begin position="1"/>
        <end position="132"/>
    </location>
</feature>
<evidence type="ECO:0000313" key="3">
    <source>
        <dbReference type="Proteomes" id="UP001597353"/>
    </source>
</evidence>
<name>A0ABW4S884_9RHOB</name>
<protein>
    <submittedName>
        <fullName evidence="2">DUF6950 family protein</fullName>
    </submittedName>
</protein>
<gene>
    <name evidence="2" type="ORF">ACFSGJ_16395</name>
</gene>
<comment type="caution">
    <text evidence="2">The sequence shown here is derived from an EMBL/GenBank/DDBJ whole genome shotgun (WGS) entry which is preliminary data.</text>
</comment>
<proteinExistence type="predicted"/>
<evidence type="ECO:0000259" key="1">
    <source>
        <dbReference type="Pfam" id="PF22262"/>
    </source>
</evidence>
<sequence>MRREGWEIRLAEALTAAAHRPFRWGVHDCATWAFDLRAGLRGEASPADAWRGRYKTPIGAVRVMKRLGWPSLPAAGIALLGQPLPHVLLAQRGDIVFSAEAFGICEGAQVAFVAPDGLRRLRLRDCAMAWRV</sequence>
<evidence type="ECO:0000313" key="2">
    <source>
        <dbReference type="EMBL" id="MFD1913795.1"/>
    </source>
</evidence>